<dbReference type="GO" id="GO:0005829">
    <property type="term" value="C:cytosol"/>
    <property type="evidence" value="ECO:0007669"/>
    <property type="project" value="TreeGrafter"/>
</dbReference>
<gene>
    <name evidence="2" type="ORF">FAK_06520</name>
</gene>
<keyword evidence="3" id="KW-1185">Reference proteome</keyword>
<dbReference type="GO" id="GO:0019239">
    <property type="term" value="F:deaminase activity"/>
    <property type="evidence" value="ECO:0007669"/>
    <property type="project" value="TreeGrafter"/>
</dbReference>
<reference evidence="3" key="1">
    <citation type="journal article" date="2023" name="Arch. Microbiol.">
        <title>Desulfoferula mesophilus gen. nov. sp. nov., a mesophilic sulfate-reducing bacterium isolated from a brackish lake sediment.</title>
        <authorList>
            <person name="Watanabe T."/>
            <person name="Yabe T."/>
            <person name="Tsuji J.M."/>
            <person name="Fukui M."/>
        </authorList>
    </citation>
    <scope>NUCLEOTIDE SEQUENCE [LARGE SCALE GENOMIC DNA]</scope>
    <source>
        <strain evidence="3">12FAK</strain>
    </source>
</reference>
<dbReference type="PANTHER" id="PTHR11803">
    <property type="entry name" value="2-IMINOBUTANOATE/2-IMINOPROPANOATE DEAMINASE RIDA"/>
    <property type="match status" value="1"/>
</dbReference>
<dbReference type="PANTHER" id="PTHR11803:SF39">
    <property type="entry name" value="2-IMINOBUTANOATE_2-IMINOPROPANOATE DEAMINASE"/>
    <property type="match status" value="1"/>
</dbReference>
<protein>
    <submittedName>
        <fullName evidence="2">Reactive intermediate/imine deaminase</fullName>
    </submittedName>
</protein>
<dbReference type="Gene3D" id="3.30.1330.40">
    <property type="entry name" value="RutC-like"/>
    <property type="match status" value="1"/>
</dbReference>
<dbReference type="SUPFAM" id="SSF55298">
    <property type="entry name" value="YjgF-like"/>
    <property type="match status" value="1"/>
</dbReference>
<sequence length="130" mass="13353">MSKAKTVTAQNAPAAVGPYSHACWAGDLLFVSGQLGLDPATGALAEGGVEAQARQAMANFAAVLKAAGLGWSQVVKTTIFLQDMADFPAVNQIYAEHFSAEEGYPARACVQVAKLPVGGLVEVEGVVYAG</sequence>
<dbReference type="Proteomes" id="UP001366166">
    <property type="component" value="Chromosome"/>
</dbReference>
<name>A0AAU9EHX5_9BACT</name>
<proteinExistence type="inferred from homology"/>
<dbReference type="AlphaFoldDB" id="A0AAU9EHX5"/>
<dbReference type="InterPro" id="IPR035959">
    <property type="entry name" value="RutC-like_sf"/>
</dbReference>
<dbReference type="RefSeq" id="WP_338605332.1">
    <property type="nucleotide sequence ID" value="NZ_AP028679.1"/>
</dbReference>
<dbReference type="FunFam" id="3.30.1330.40:FF:000001">
    <property type="entry name" value="L-PSP family endoribonuclease"/>
    <property type="match status" value="1"/>
</dbReference>
<evidence type="ECO:0000313" key="3">
    <source>
        <dbReference type="Proteomes" id="UP001366166"/>
    </source>
</evidence>
<dbReference type="CDD" id="cd00448">
    <property type="entry name" value="YjgF_YER057c_UK114_family"/>
    <property type="match status" value="1"/>
</dbReference>
<evidence type="ECO:0000256" key="1">
    <source>
        <dbReference type="ARBA" id="ARBA00010552"/>
    </source>
</evidence>
<dbReference type="InterPro" id="IPR006175">
    <property type="entry name" value="YjgF/YER057c/UK114"/>
</dbReference>
<evidence type="ECO:0000313" key="2">
    <source>
        <dbReference type="EMBL" id="BEQ13586.1"/>
    </source>
</evidence>
<accession>A0AAU9EHX5</accession>
<organism evidence="2 3">
    <name type="scientific">Desulfoferula mesophila</name>
    <dbReference type="NCBI Taxonomy" id="3058419"/>
    <lineage>
        <taxon>Bacteria</taxon>
        <taxon>Pseudomonadati</taxon>
        <taxon>Thermodesulfobacteriota</taxon>
        <taxon>Desulfarculia</taxon>
        <taxon>Desulfarculales</taxon>
        <taxon>Desulfarculaceae</taxon>
        <taxon>Desulfoferula</taxon>
    </lineage>
</organism>
<dbReference type="NCBIfam" id="TIGR00004">
    <property type="entry name" value="Rid family detoxifying hydrolase"/>
    <property type="match status" value="1"/>
</dbReference>
<comment type="similarity">
    <text evidence="1">Belongs to the RutC family.</text>
</comment>
<dbReference type="KEGG" id="dmp:FAK_06520"/>
<dbReference type="Pfam" id="PF01042">
    <property type="entry name" value="Ribonuc_L-PSP"/>
    <property type="match status" value="1"/>
</dbReference>
<dbReference type="EMBL" id="AP028679">
    <property type="protein sequence ID" value="BEQ13586.1"/>
    <property type="molecule type" value="Genomic_DNA"/>
</dbReference>
<dbReference type="InterPro" id="IPR006056">
    <property type="entry name" value="RidA"/>
</dbReference>